<evidence type="ECO:0000313" key="1">
    <source>
        <dbReference type="EMBL" id="CAJ1396573.1"/>
    </source>
</evidence>
<dbReference type="Gene3D" id="3.10.110.10">
    <property type="entry name" value="Ubiquitin Conjugating Enzyme"/>
    <property type="match status" value="1"/>
</dbReference>
<keyword evidence="2" id="KW-1185">Reference proteome</keyword>
<gene>
    <name evidence="1" type="ORF">EVOR1521_LOCUS20778</name>
</gene>
<dbReference type="EMBL" id="CAUJNA010003236">
    <property type="protein sequence ID" value="CAJ1396573.1"/>
    <property type="molecule type" value="Genomic_DNA"/>
</dbReference>
<protein>
    <submittedName>
        <fullName evidence="1">Uncharacterized protein</fullName>
    </submittedName>
</protein>
<comment type="caution">
    <text evidence="1">The sequence shown here is derived from an EMBL/GenBank/DDBJ whole genome shotgun (WGS) entry which is preliminary data.</text>
</comment>
<dbReference type="AlphaFoldDB" id="A0AA36IYY9"/>
<dbReference type="InterPro" id="IPR016135">
    <property type="entry name" value="UBQ-conjugating_enzyme/RWD"/>
</dbReference>
<evidence type="ECO:0000313" key="2">
    <source>
        <dbReference type="Proteomes" id="UP001178507"/>
    </source>
</evidence>
<sequence length="101" mass="11289">MEHGAFARLRKELLELAEDPPAGCWCDDTASYVSHPFLQPGTHEEPTTHSQRGGRASLVQVRLTTPREGPVARYWQALVAGPEGTPYEEGLFRLVLVFKAW</sequence>
<dbReference type="Proteomes" id="UP001178507">
    <property type="component" value="Unassembled WGS sequence"/>
</dbReference>
<proteinExistence type="predicted"/>
<reference evidence="1" key="1">
    <citation type="submission" date="2023-08" db="EMBL/GenBank/DDBJ databases">
        <authorList>
            <person name="Chen Y."/>
            <person name="Shah S."/>
            <person name="Dougan E. K."/>
            <person name="Thang M."/>
            <person name="Chan C."/>
        </authorList>
    </citation>
    <scope>NUCLEOTIDE SEQUENCE</scope>
</reference>
<name>A0AA36IYY9_9DINO</name>
<dbReference type="SUPFAM" id="SSF54495">
    <property type="entry name" value="UBC-like"/>
    <property type="match status" value="1"/>
</dbReference>
<accession>A0AA36IYY9</accession>
<organism evidence="1 2">
    <name type="scientific">Effrenium voratum</name>
    <dbReference type="NCBI Taxonomy" id="2562239"/>
    <lineage>
        <taxon>Eukaryota</taxon>
        <taxon>Sar</taxon>
        <taxon>Alveolata</taxon>
        <taxon>Dinophyceae</taxon>
        <taxon>Suessiales</taxon>
        <taxon>Symbiodiniaceae</taxon>
        <taxon>Effrenium</taxon>
    </lineage>
</organism>